<reference evidence="2 3" key="2">
    <citation type="journal article" date="2011" name="Stand. Genomic Sci.">
        <title>Complete genome sequence of Tsukamurella paurometabola type strain (no. 33).</title>
        <authorList>
            <person name="Munk A.C."/>
            <person name="Lapidus A."/>
            <person name="Lucas S."/>
            <person name="Nolan M."/>
            <person name="Tice H."/>
            <person name="Cheng J.F."/>
            <person name="Del Rio T.G."/>
            <person name="Goodwin L."/>
            <person name="Pitluck S."/>
            <person name="Liolios K."/>
            <person name="Huntemann M."/>
            <person name="Ivanova N."/>
            <person name="Mavromatis K."/>
            <person name="Mikhailova N."/>
            <person name="Pati A."/>
            <person name="Chen A."/>
            <person name="Palaniappan K."/>
            <person name="Tapia R."/>
            <person name="Han C."/>
            <person name="Land M."/>
            <person name="Hauser L."/>
            <person name="Chang Y.J."/>
            <person name="Jeffries C.D."/>
            <person name="Brettin T."/>
            <person name="Yasawong M."/>
            <person name="Brambilla E.M."/>
            <person name="Rohde M."/>
            <person name="Sikorski J."/>
            <person name="Goker M."/>
            <person name="Detter J.C."/>
            <person name="Woyke T."/>
            <person name="Bristow J."/>
            <person name="Eisen J.A."/>
            <person name="Markowitz V."/>
            <person name="Hugenholtz P."/>
            <person name="Kyrpides N.C."/>
            <person name="Klenk H.P."/>
        </authorList>
    </citation>
    <scope>NUCLEOTIDE SEQUENCE [LARGE SCALE GENOMIC DNA]</scope>
    <source>
        <strain evidence="3">ATCC 8368 / DSM 20162 / CCUG 35730 / CIP 100753 / JCM 10117 / KCTC 9821 / NBRC 16120 / NCIMB 702349 / NCTC 13040</strain>
    </source>
</reference>
<evidence type="ECO:0000313" key="2">
    <source>
        <dbReference type="EMBL" id="ADG79156.1"/>
    </source>
</evidence>
<protein>
    <recommendedName>
        <fullName evidence="1">HNH nuclease domain-containing protein</fullName>
    </recommendedName>
</protein>
<keyword evidence="3" id="KW-1185">Reference proteome</keyword>
<accession>D5URV1</accession>
<dbReference type="InterPro" id="IPR003615">
    <property type="entry name" value="HNH_nuc"/>
</dbReference>
<dbReference type="Pfam" id="PF13391">
    <property type="entry name" value="HNH_2"/>
    <property type="match status" value="1"/>
</dbReference>
<proteinExistence type="predicted"/>
<name>D5URV1_TSUPD</name>
<feature type="domain" description="HNH nuclease" evidence="1">
    <location>
        <begin position="190"/>
        <end position="239"/>
    </location>
</feature>
<dbReference type="eggNOG" id="COG3440">
    <property type="taxonomic scope" value="Bacteria"/>
</dbReference>
<dbReference type="Proteomes" id="UP000001213">
    <property type="component" value="Chromosome"/>
</dbReference>
<gene>
    <name evidence="2" type="ordered locus">Tpau_2553</name>
</gene>
<dbReference type="AlphaFoldDB" id="D5URV1"/>
<organism evidence="2 3">
    <name type="scientific">Tsukamurella paurometabola (strain ATCC 8368 / DSM 20162 / CCUG 35730 / CIP 100753 / JCM 10117 / KCTC 9821 / NBRC 16120 / NCIMB 702349 / NCTC 13040)</name>
    <name type="common">Corynebacterium paurometabolum</name>
    <dbReference type="NCBI Taxonomy" id="521096"/>
    <lineage>
        <taxon>Bacteria</taxon>
        <taxon>Bacillati</taxon>
        <taxon>Actinomycetota</taxon>
        <taxon>Actinomycetes</taxon>
        <taxon>Mycobacteriales</taxon>
        <taxon>Tsukamurellaceae</taxon>
        <taxon>Tsukamurella</taxon>
    </lineage>
</organism>
<dbReference type="HOGENOM" id="CLU_949779_0_0_11"/>
<dbReference type="STRING" id="521096.Tpau_2553"/>
<dbReference type="RefSeq" id="WP_013127175.1">
    <property type="nucleotide sequence ID" value="NC_014158.1"/>
</dbReference>
<evidence type="ECO:0000313" key="3">
    <source>
        <dbReference type="Proteomes" id="UP000001213"/>
    </source>
</evidence>
<reference evidence="3" key="1">
    <citation type="submission" date="2010-03" db="EMBL/GenBank/DDBJ databases">
        <title>The complete chromosome of Tsukamurella paurometabola DSM 20162.</title>
        <authorList>
            <consortium name="US DOE Joint Genome Institute (JGI-PGF)"/>
            <person name="Lucas S."/>
            <person name="Copeland A."/>
            <person name="Lapidus A."/>
            <person name="Glavina del Rio T."/>
            <person name="Dalin E."/>
            <person name="Tice H."/>
            <person name="Bruce D."/>
            <person name="Goodwin L."/>
            <person name="Pitluck S."/>
            <person name="Kyrpides N."/>
            <person name="Mavromatis K."/>
            <person name="Ivanova N."/>
            <person name="Mikhailova N."/>
            <person name="Munk A.C."/>
            <person name="Brettin T."/>
            <person name="Detter J.C."/>
            <person name="Tapia R."/>
            <person name="Han C."/>
            <person name="Larimer F."/>
            <person name="Land M."/>
            <person name="Hauser L."/>
            <person name="Markowitz V."/>
            <person name="Cheng J.-F."/>
            <person name="Hugenholtz P."/>
            <person name="Woyke T."/>
            <person name="Wu D."/>
            <person name="Jando M."/>
            <person name="Brambilla E."/>
            <person name="Klenk H.-P."/>
            <person name="Eisen J.A."/>
        </authorList>
    </citation>
    <scope>NUCLEOTIDE SEQUENCE [LARGE SCALE GENOMIC DNA]</scope>
    <source>
        <strain evidence="3">ATCC 8368 / DSM 20162 / CCUG 35730 / CIP 100753 / JCM 10117 / KCTC 9821 / NBRC 16120 / NCIMB 702349 / NCTC 13040</strain>
    </source>
</reference>
<evidence type="ECO:0000259" key="1">
    <source>
        <dbReference type="Pfam" id="PF13391"/>
    </source>
</evidence>
<dbReference type="KEGG" id="tpr:Tpau_2553"/>
<sequence length="293" mass="32497">MTAWIVPVSSKYPDNLAYGVEKGYWDLTVSKEIKQGDEVYFWLTQGGSLIGAGFATSDSRPIVRADGTRLADVQPQWAGNQEYQARFDFEPYSLSPLERPTAADLLVALGFGATQTSYFHQAFPAATAEGEQYLRRCFAATEHVDVNLPQSGWSIEDAAAEQRYVLVKRIDRSGQGRLREDLIKEFSGRCVVSGCAVEAAVEAAHLVEVRDLNINDSWNGVLMRADIHRLFDAALLGIDADLRVVVDSSLEGTEYWSFRGQKLILPKGTRNKQRTSAFERRRVAKFPASPVGA</sequence>
<dbReference type="EMBL" id="CP001966">
    <property type="protein sequence ID" value="ADG79156.1"/>
    <property type="molecule type" value="Genomic_DNA"/>
</dbReference>